<name>A0AAV1PS26_SCOSC</name>
<proteinExistence type="predicted"/>
<dbReference type="GO" id="GO:0005737">
    <property type="term" value="C:cytoplasm"/>
    <property type="evidence" value="ECO:0007669"/>
    <property type="project" value="TreeGrafter"/>
</dbReference>
<dbReference type="PANTHER" id="PTHR16155">
    <property type="entry name" value="DED DOMAIN-CONTAINING PROTEIN"/>
    <property type="match status" value="1"/>
</dbReference>
<evidence type="ECO:0000313" key="1">
    <source>
        <dbReference type="EMBL" id="CAK6974130.1"/>
    </source>
</evidence>
<sequence>SLCEEFLGLQPKPVCGTAKVEEGFGKFSTLISSSSVESKVVHKAVKMIHSSIARQCLQELTTTHNVSKADITDLLLTTDKLYESTQGKHKLLQDVHHIMVKRIYSVEDSKFSPLIQEIASETPGQEEMILLSASKRFDKDAVISQLVARYYYLKKKNFTEAKLWARSARDLSKDSSYMADTSAQVIKHELKNAIANCKEEPMPHEKLNMFLKVAQSAIDAFKETQSLAKKESSLRLQTKRDNCPFNTAGCLGEIQVGVLVIDLLQKTPVFSSENVRHDILSKVLSGDIKLQDVERCDQRQHKHRSYYIILRHFEDLLYSLKIRMKTNFDFLEEFHVNLGSGSGMKDSREQVVQNELFRGFKQYANLFCKTDSASLLKNKTMWNMVKENCPVYTSLWNYISQMRTSYHATMKEVYNGKRPIVHFFLGKKWGYERLVHLREIKRCSMVEEGQFVSMWEDGSLWEDKKVQQLLRRVTGEVKGKFILTATCEPGLKLKVIPMFQSQLSGTTERSKVSFFIGFSMKGPVALDIN</sequence>
<reference evidence="1 2" key="1">
    <citation type="submission" date="2024-01" db="EMBL/GenBank/DDBJ databases">
        <authorList>
            <person name="Alioto T."/>
            <person name="Alioto T."/>
            <person name="Gomez Garrido J."/>
        </authorList>
    </citation>
    <scope>NUCLEOTIDE SEQUENCE [LARGE SCALE GENOMIC DNA]</scope>
</reference>
<evidence type="ECO:0000313" key="2">
    <source>
        <dbReference type="Proteomes" id="UP001314229"/>
    </source>
</evidence>
<keyword evidence="2" id="KW-1185">Reference proteome</keyword>
<dbReference type="AlphaFoldDB" id="A0AAV1PS26"/>
<gene>
    <name evidence="1" type="ORF">FSCOSCO3_A021660</name>
</gene>
<comment type="caution">
    <text evidence="1">The sequence shown here is derived from an EMBL/GenBank/DDBJ whole genome shotgun (WGS) entry which is preliminary data.</text>
</comment>
<accession>A0AAV1PS26</accession>
<dbReference type="Proteomes" id="UP001314229">
    <property type="component" value="Unassembled WGS sequence"/>
</dbReference>
<dbReference type="PANTHER" id="PTHR16155:SF20">
    <property type="entry name" value="STERILE ALPHA MOTIF DOMAIN-CONTAINING PROTEIN 9-LIKE"/>
    <property type="match status" value="1"/>
</dbReference>
<dbReference type="EMBL" id="CAWUFR010000249">
    <property type="protein sequence ID" value="CAK6974130.1"/>
    <property type="molecule type" value="Genomic_DNA"/>
</dbReference>
<protein>
    <submittedName>
        <fullName evidence="1">Sterile alpha motif domain-containing protein 9-like</fullName>
    </submittedName>
</protein>
<feature type="non-terminal residue" evidence="1">
    <location>
        <position position="1"/>
    </location>
</feature>
<organism evidence="1 2">
    <name type="scientific">Scomber scombrus</name>
    <name type="common">Atlantic mackerel</name>
    <name type="synonym">Scomber vernalis</name>
    <dbReference type="NCBI Taxonomy" id="13677"/>
    <lineage>
        <taxon>Eukaryota</taxon>
        <taxon>Metazoa</taxon>
        <taxon>Chordata</taxon>
        <taxon>Craniata</taxon>
        <taxon>Vertebrata</taxon>
        <taxon>Euteleostomi</taxon>
        <taxon>Actinopterygii</taxon>
        <taxon>Neopterygii</taxon>
        <taxon>Teleostei</taxon>
        <taxon>Neoteleostei</taxon>
        <taxon>Acanthomorphata</taxon>
        <taxon>Pelagiaria</taxon>
        <taxon>Scombriformes</taxon>
        <taxon>Scombridae</taxon>
        <taxon>Scomber</taxon>
    </lineage>
</organism>